<proteinExistence type="predicted"/>
<organism evidence="2 3">
    <name type="scientific">Streptomyces coacervatus</name>
    <dbReference type="NCBI Taxonomy" id="647381"/>
    <lineage>
        <taxon>Bacteria</taxon>
        <taxon>Bacillati</taxon>
        <taxon>Actinomycetota</taxon>
        <taxon>Actinomycetes</taxon>
        <taxon>Kitasatosporales</taxon>
        <taxon>Streptomycetaceae</taxon>
        <taxon>Streptomyces</taxon>
    </lineage>
</organism>
<name>A0ABP7IS99_9ACTN</name>
<accession>A0ABP7IS99</accession>
<dbReference type="EMBL" id="BAABDE010000025">
    <property type="protein sequence ID" value="GAA3825416.1"/>
    <property type="molecule type" value="Genomic_DNA"/>
</dbReference>
<gene>
    <name evidence="2" type="ORF">GCM10022403_068520</name>
</gene>
<comment type="caution">
    <text evidence="2">The sequence shown here is derived from an EMBL/GenBank/DDBJ whole genome shotgun (WGS) entry which is preliminary data.</text>
</comment>
<feature type="region of interest" description="Disordered" evidence="1">
    <location>
        <begin position="1"/>
        <end position="21"/>
    </location>
</feature>
<keyword evidence="3" id="KW-1185">Reference proteome</keyword>
<dbReference type="Proteomes" id="UP001501009">
    <property type="component" value="Unassembled WGS sequence"/>
</dbReference>
<feature type="compositionally biased region" description="Basic and acidic residues" evidence="1">
    <location>
        <begin position="1"/>
        <end position="11"/>
    </location>
</feature>
<reference evidence="3" key="1">
    <citation type="journal article" date="2019" name="Int. J. Syst. Evol. Microbiol.">
        <title>The Global Catalogue of Microorganisms (GCM) 10K type strain sequencing project: providing services to taxonomists for standard genome sequencing and annotation.</title>
        <authorList>
            <consortium name="The Broad Institute Genomics Platform"/>
            <consortium name="The Broad Institute Genome Sequencing Center for Infectious Disease"/>
            <person name="Wu L."/>
            <person name="Ma J."/>
        </authorList>
    </citation>
    <scope>NUCLEOTIDE SEQUENCE [LARGE SCALE GENOMIC DNA]</scope>
    <source>
        <strain evidence="3">JCM 17138</strain>
    </source>
</reference>
<evidence type="ECO:0000256" key="1">
    <source>
        <dbReference type="SAM" id="MobiDB-lite"/>
    </source>
</evidence>
<protein>
    <submittedName>
        <fullName evidence="2">Uncharacterized protein</fullName>
    </submittedName>
</protein>
<sequence>MLARQAEDRRRAQPGQRFHDQVSAVAARRRIQSSGDLRLSRAEFQVVVVGHFARASAIWRDMIVVSSYAAWDAATDVISA</sequence>
<evidence type="ECO:0000313" key="2">
    <source>
        <dbReference type="EMBL" id="GAA3825416.1"/>
    </source>
</evidence>
<evidence type="ECO:0000313" key="3">
    <source>
        <dbReference type="Proteomes" id="UP001501009"/>
    </source>
</evidence>